<proteinExistence type="predicted"/>
<reference evidence="1 2" key="1">
    <citation type="journal article" date="2015" name="Proc. Natl. Acad. Sci. U.S.A.">
        <title>The resurrection genome of Boea hygrometrica: A blueprint for survival of dehydration.</title>
        <authorList>
            <person name="Xiao L."/>
            <person name="Yang G."/>
            <person name="Zhang L."/>
            <person name="Yang X."/>
            <person name="Zhao S."/>
            <person name="Ji Z."/>
            <person name="Zhou Q."/>
            <person name="Hu M."/>
            <person name="Wang Y."/>
            <person name="Chen M."/>
            <person name="Xu Y."/>
            <person name="Jin H."/>
            <person name="Xiao X."/>
            <person name="Hu G."/>
            <person name="Bao F."/>
            <person name="Hu Y."/>
            <person name="Wan P."/>
            <person name="Li L."/>
            <person name="Deng X."/>
            <person name="Kuang T."/>
            <person name="Xiang C."/>
            <person name="Zhu J.K."/>
            <person name="Oliver M.J."/>
            <person name="He Y."/>
        </authorList>
    </citation>
    <scope>NUCLEOTIDE SEQUENCE [LARGE SCALE GENOMIC DNA]</scope>
    <source>
        <strain evidence="2">cv. XS01</strain>
    </source>
</reference>
<organism evidence="1 2">
    <name type="scientific">Dorcoceras hygrometricum</name>
    <dbReference type="NCBI Taxonomy" id="472368"/>
    <lineage>
        <taxon>Eukaryota</taxon>
        <taxon>Viridiplantae</taxon>
        <taxon>Streptophyta</taxon>
        <taxon>Embryophyta</taxon>
        <taxon>Tracheophyta</taxon>
        <taxon>Spermatophyta</taxon>
        <taxon>Magnoliopsida</taxon>
        <taxon>eudicotyledons</taxon>
        <taxon>Gunneridae</taxon>
        <taxon>Pentapetalae</taxon>
        <taxon>asterids</taxon>
        <taxon>lamiids</taxon>
        <taxon>Lamiales</taxon>
        <taxon>Gesneriaceae</taxon>
        <taxon>Didymocarpoideae</taxon>
        <taxon>Trichosporeae</taxon>
        <taxon>Loxocarpinae</taxon>
        <taxon>Dorcoceras</taxon>
    </lineage>
</organism>
<dbReference type="Proteomes" id="UP000250235">
    <property type="component" value="Unassembled WGS sequence"/>
</dbReference>
<dbReference type="EMBL" id="KV005181">
    <property type="protein sequence ID" value="KZV34171.1"/>
    <property type="molecule type" value="Genomic_DNA"/>
</dbReference>
<evidence type="ECO:0000313" key="2">
    <source>
        <dbReference type="Proteomes" id="UP000250235"/>
    </source>
</evidence>
<keyword evidence="2" id="KW-1185">Reference proteome</keyword>
<dbReference type="AlphaFoldDB" id="A0A2Z7BQC3"/>
<evidence type="ECO:0000313" key="1">
    <source>
        <dbReference type="EMBL" id="KZV34171.1"/>
    </source>
</evidence>
<gene>
    <name evidence="1" type="ORF">F511_29208</name>
</gene>
<protein>
    <submittedName>
        <fullName evidence="1">Uncharacterized protein</fullName>
    </submittedName>
</protein>
<accession>A0A2Z7BQC3</accession>
<sequence length="218" mass="24642">MQHAIINAMKCMRAIKDRIARPVYQLANHHNQPIYPHGVSTEEIIALCAPPLLSKYLTAVGQLLRRRPSPVIVIGLVSISVTRRIRSCQNPSDILVHIDGGIAFPVVDLIRRSTAAYLLKCRFPCETDRSQVPRRQQAVCPFVGREMLATGFPNDWLDQTMSYQLIQTTSFAMHPRLLIHYAPAGSTWPPPDYEQLTQLWTSPLLIQLPFTMINQTSC</sequence>
<name>A0A2Z7BQC3_9LAMI</name>